<keyword evidence="2" id="KW-1185">Reference proteome</keyword>
<gene>
    <name evidence="1" type="ORF">SAMN05421811_127165</name>
</gene>
<evidence type="ECO:0000313" key="1">
    <source>
        <dbReference type="EMBL" id="SEU46865.1"/>
    </source>
</evidence>
<dbReference type="RefSeq" id="WP_091094130.1">
    <property type="nucleotide sequence ID" value="NZ_FOHX01000027.1"/>
</dbReference>
<dbReference type="AlphaFoldDB" id="A0A1I0LVV3"/>
<dbReference type="Proteomes" id="UP000199361">
    <property type="component" value="Unassembled WGS sequence"/>
</dbReference>
<sequence>MTQLNSPAPSAGPAGRLHLKLVVYQPPEQDAGPAAPPIGVPYEIRDHLARKVAVALDVLALAEADGVAAVCAAAAEDAAYPLNQLIDLFAARYQTSAGRARSHAMRMVRERMGVVQDRCWEKVSARERREQITSLVREGLSVEAIAQRLKVTVRTVLRHKHAAGLTSRTYLYDEWAPRILGHLRVFPETEFSGGDLARLLLGEPSNRFVPTLRRLEREGQVISVACIRDSSSPTVRVTRWRLAPEEGGGSGDAEV</sequence>
<name>A0A1I0LVV3_9ACTN</name>
<proteinExistence type="predicted"/>
<dbReference type="EMBL" id="FOHX01000027">
    <property type="protein sequence ID" value="SEU46865.1"/>
    <property type="molecule type" value="Genomic_DNA"/>
</dbReference>
<dbReference type="InterPro" id="IPR036388">
    <property type="entry name" value="WH-like_DNA-bd_sf"/>
</dbReference>
<reference evidence="1 2" key="1">
    <citation type="submission" date="2016-10" db="EMBL/GenBank/DDBJ databases">
        <authorList>
            <person name="de Groot N.N."/>
        </authorList>
    </citation>
    <scope>NUCLEOTIDE SEQUENCE [LARGE SCALE GENOMIC DNA]</scope>
    <source>
        <strain evidence="1 2">CGMCC 4.5598</strain>
    </source>
</reference>
<dbReference type="SUPFAM" id="SSF46785">
    <property type="entry name" value="Winged helix' DNA-binding domain"/>
    <property type="match status" value="1"/>
</dbReference>
<evidence type="ECO:0000313" key="2">
    <source>
        <dbReference type="Proteomes" id="UP000199361"/>
    </source>
</evidence>
<dbReference type="InterPro" id="IPR036390">
    <property type="entry name" value="WH_DNA-bd_sf"/>
</dbReference>
<protein>
    <recommendedName>
        <fullName evidence="3">Homeodomain-like domain-containing protein</fullName>
    </recommendedName>
</protein>
<evidence type="ECO:0008006" key="3">
    <source>
        <dbReference type="Google" id="ProtNLM"/>
    </source>
</evidence>
<accession>A0A1I0LVV3</accession>
<organism evidence="1 2">
    <name type="scientific">Nonomuraea wenchangensis</name>
    <dbReference type="NCBI Taxonomy" id="568860"/>
    <lineage>
        <taxon>Bacteria</taxon>
        <taxon>Bacillati</taxon>
        <taxon>Actinomycetota</taxon>
        <taxon>Actinomycetes</taxon>
        <taxon>Streptosporangiales</taxon>
        <taxon>Streptosporangiaceae</taxon>
        <taxon>Nonomuraea</taxon>
    </lineage>
</organism>
<dbReference type="STRING" id="568860.SAMN05421811_127165"/>
<dbReference type="Gene3D" id="1.10.10.10">
    <property type="entry name" value="Winged helix-like DNA-binding domain superfamily/Winged helix DNA-binding domain"/>
    <property type="match status" value="1"/>
</dbReference>